<sequence>MVSQLCIPTQERGNDRGEAKLQNLIGKQTPCVIQHGAKRSCRIS</sequence>
<reference evidence="1" key="1">
    <citation type="submission" date="2019-02" db="EMBL/GenBank/DDBJ databases">
        <authorList>
            <person name="Gruber-Vodicka R. H."/>
            <person name="Seah K. B. B."/>
        </authorList>
    </citation>
    <scope>NUCLEOTIDE SEQUENCE</scope>
    <source>
        <strain evidence="1">BECK_S127</strain>
    </source>
</reference>
<name>A0A451BSZ4_9GAMM</name>
<gene>
    <name evidence="1" type="ORF">BECKSD772D_GA0070982_13101</name>
</gene>
<proteinExistence type="predicted"/>
<dbReference type="EMBL" id="CAADHB010000310">
    <property type="protein sequence ID" value="VFK81328.1"/>
    <property type="molecule type" value="Genomic_DNA"/>
</dbReference>
<dbReference type="AlphaFoldDB" id="A0A451BSZ4"/>
<evidence type="ECO:0000313" key="1">
    <source>
        <dbReference type="EMBL" id="VFK81328.1"/>
    </source>
</evidence>
<organism evidence="1">
    <name type="scientific">Candidatus Kentrum sp. SD</name>
    <dbReference type="NCBI Taxonomy" id="2126332"/>
    <lineage>
        <taxon>Bacteria</taxon>
        <taxon>Pseudomonadati</taxon>
        <taxon>Pseudomonadota</taxon>
        <taxon>Gammaproteobacteria</taxon>
        <taxon>Candidatus Kentrum</taxon>
    </lineage>
</organism>
<accession>A0A451BSZ4</accession>
<protein>
    <submittedName>
        <fullName evidence="1">Uncharacterized protein</fullName>
    </submittedName>
</protein>